<name>A0A0D3HXB5_EMIH1</name>
<sequence length="415" mass="45162">MASCIAALVAVSLAKHVHYRSTRKDPWTTPTNISGNCTALPANGHRDKPDGGGEFVCVRRFGAAGLGNQITKTMLRLTVGIAISDALNRPVCWRRALRNGMAEINLAEHFAHPLPDCPTENSRCLVDITQKFMRVPGMKRRKIYEDVVCHLPTTARGPGEDRQIVHFEQLILCQTWARCKLNSSAMDMLAAPGAWCDEACTTRRFLRRVSARVGELALPVLSATRSDENGRARPRARHHEPILIALHHRAGDAVAFSSHDGDVRAGGAAWDRKRFANATARAVFGVATSAVVCNVTRKCAPFPATMPRIFVASDDAGFIRAFDAVLNEDYPQLAPTLHLAPETIQHNSDAAAAGKSNVSTIHERIVADWHILTRSDLLLVTGGSSFSQTANAFVPHCRLNGNNVAPSCLTSAEWS</sequence>
<protein>
    <submittedName>
        <fullName evidence="1">Uncharacterized protein</fullName>
    </submittedName>
</protein>
<dbReference type="AlphaFoldDB" id="A0A0D3HXB5"/>
<dbReference type="Gene3D" id="3.40.50.11350">
    <property type="match status" value="1"/>
</dbReference>
<dbReference type="KEGG" id="ehx:EMIHUDRAFT_250856"/>
<dbReference type="HOGENOM" id="CLU_812420_0_0_1"/>
<proteinExistence type="predicted"/>
<keyword evidence="2" id="KW-1185">Reference proteome</keyword>
<reference evidence="1" key="2">
    <citation type="submission" date="2024-10" db="UniProtKB">
        <authorList>
            <consortium name="EnsemblProtists"/>
        </authorList>
    </citation>
    <scope>IDENTIFICATION</scope>
</reference>
<reference evidence="2" key="1">
    <citation type="journal article" date="2013" name="Nature">
        <title>Pan genome of the phytoplankton Emiliania underpins its global distribution.</title>
        <authorList>
            <person name="Read B.A."/>
            <person name="Kegel J."/>
            <person name="Klute M.J."/>
            <person name="Kuo A."/>
            <person name="Lefebvre S.C."/>
            <person name="Maumus F."/>
            <person name="Mayer C."/>
            <person name="Miller J."/>
            <person name="Monier A."/>
            <person name="Salamov A."/>
            <person name="Young J."/>
            <person name="Aguilar M."/>
            <person name="Claverie J.M."/>
            <person name="Frickenhaus S."/>
            <person name="Gonzalez K."/>
            <person name="Herman E.K."/>
            <person name="Lin Y.C."/>
            <person name="Napier J."/>
            <person name="Ogata H."/>
            <person name="Sarno A.F."/>
            <person name="Shmutz J."/>
            <person name="Schroeder D."/>
            <person name="de Vargas C."/>
            <person name="Verret F."/>
            <person name="von Dassow P."/>
            <person name="Valentin K."/>
            <person name="Van de Peer Y."/>
            <person name="Wheeler G."/>
            <person name="Dacks J.B."/>
            <person name="Delwiche C.F."/>
            <person name="Dyhrman S.T."/>
            <person name="Glockner G."/>
            <person name="John U."/>
            <person name="Richards T."/>
            <person name="Worden A.Z."/>
            <person name="Zhang X."/>
            <person name="Grigoriev I.V."/>
            <person name="Allen A.E."/>
            <person name="Bidle K."/>
            <person name="Borodovsky M."/>
            <person name="Bowler C."/>
            <person name="Brownlee C."/>
            <person name="Cock J.M."/>
            <person name="Elias M."/>
            <person name="Gladyshev V.N."/>
            <person name="Groth M."/>
            <person name="Guda C."/>
            <person name="Hadaegh A."/>
            <person name="Iglesias-Rodriguez M.D."/>
            <person name="Jenkins J."/>
            <person name="Jones B.M."/>
            <person name="Lawson T."/>
            <person name="Leese F."/>
            <person name="Lindquist E."/>
            <person name="Lobanov A."/>
            <person name="Lomsadze A."/>
            <person name="Malik S.B."/>
            <person name="Marsh M.E."/>
            <person name="Mackinder L."/>
            <person name="Mock T."/>
            <person name="Mueller-Roeber B."/>
            <person name="Pagarete A."/>
            <person name="Parker M."/>
            <person name="Probert I."/>
            <person name="Quesneville H."/>
            <person name="Raines C."/>
            <person name="Rensing S.A."/>
            <person name="Riano-Pachon D.M."/>
            <person name="Richier S."/>
            <person name="Rokitta S."/>
            <person name="Shiraiwa Y."/>
            <person name="Soanes D.M."/>
            <person name="van der Giezen M."/>
            <person name="Wahlund T.M."/>
            <person name="Williams B."/>
            <person name="Wilson W."/>
            <person name="Wolfe G."/>
            <person name="Wurch L.L."/>
        </authorList>
    </citation>
    <scope>NUCLEOTIDE SEQUENCE</scope>
</reference>
<evidence type="ECO:0000313" key="1">
    <source>
        <dbReference type="EnsemblProtists" id="EOD03650"/>
    </source>
</evidence>
<dbReference type="EnsemblProtists" id="EOD03650">
    <property type="protein sequence ID" value="EOD03650"/>
    <property type="gene ID" value="EMIHUDRAFT_250856"/>
</dbReference>
<accession>A0A0D3HXB5</accession>
<organism evidence="1 2">
    <name type="scientific">Emiliania huxleyi (strain CCMP1516)</name>
    <dbReference type="NCBI Taxonomy" id="280463"/>
    <lineage>
        <taxon>Eukaryota</taxon>
        <taxon>Haptista</taxon>
        <taxon>Haptophyta</taxon>
        <taxon>Prymnesiophyceae</taxon>
        <taxon>Isochrysidales</taxon>
        <taxon>Noelaerhabdaceae</taxon>
        <taxon>Emiliania</taxon>
    </lineage>
</organism>
<dbReference type="Proteomes" id="UP000013827">
    <property type="component" value="Unassembled WGS sequence"/>
</dbReference>
<dbReference type="RefSeq" id="XP_005756079.1">
    <property type="nucleotide sequence ID" value="XM_005756022.1"/>
</dbReference>
<evidence type="ECO:0000313" key="2">
    <source>
        <dbReference type="Proteomes" id="UP000013827"/>
    </source>
</evidence>
<dbReference type="GeneID" id="17249801"/>
<dbReference type="PaxDb" id="2903-EOD03650"/>